<accession>A0A5C3E0Q0</accession>
<gene>
    <name evidence="2" type="ORF">UTRI_03561</name>
</gene>
<feature type="chain" id="PRO_5022878040" evidence="1">
    <location>
        <begin position="20"/>
        <end position="760"/>
    </location>
</feature>
<dbReference type="Proteomes" id="UP000324022">
    <property type="component" value="Unassembled WGS sequence"/>
</dbReference>
<evidence type="ECO:0000313" key="3">
    <source>
        <dbReference type="Proteomes" id="UP000324022"/>
    </source>
</evidence>
<reference evidence="2 3" key="1">
    <citation type="submission" date="2018-03" db="EMBL/GenBank/DDBJ databases">
        <authorList>
            <person name="Guldener U."/>
        </authorList>
    </citation>
    <scope>NUCLEOTIDE SEQUENCE [LARGE SCALE GENOMIC DNA]</scope>
    <source>
        <strain evidence="2 3">NBRC100155</strain>
    </source>
</reference>
<dbReference type="OrthoDB" id="2549956at2759"/>
<feature type="signal peptide" evidence="1">
    <location>
        <begin position="1"/>
        <end position="19"/>
    </location>
</feature>
<keyword evidence="1" id="KW-0732">Signal</keyword>
<sequence>MRVSSSLLLILAAITVANAGVVDTAAHPKHKLVRVKNGNIHVNALEAAKAKVHPDLKNLKQLVSVAAKRGLDLGAINDSAHANVDAVDLKHVASIVHTLSASLEKHNKQADSILKTKDQKVAAVKTEKLLGSVKASLADAVVDIHSLTAKKSKTGHVAKLAVLRRDALKAVDLNTVTDLVRSANISGATGLVSLLSGLKTDSVLQGDALSVLKISDVIKTVHEVANVDTVLGSIVAVPAAVPLTEALKDLDSPVSFVSALADIKSISSLVAAAPSGLDSITKVDGAQKLVDYVHKFGFDTVARVFCIGGVEKVLTSVVAIPGSVKLLDSLKSVADVPAFVSGLHVLDVPSFVSSIQAIDNISALTDVMSLVHGVAPLEKRAELLQNVQGTIDGLDVGKLVNLKRSLAHIAALPDSDLVSIEENAKRALLNDDELGAVLANLDVAKLTLLKRSIVDLSMLSEEEVDALHSATKRDLLGGLSVGRVVSSLPVGGVLSSVEGTTGSLLKRDLLSGLPLKNVADTDGILGTVKGTVGPATKKLPVHVGTVDKIKREVLSTLSGGGSGDLLGEGHATLNALDTNGGSAADLDGAGDGLLGSGGGDISLLDLKRILSVVKRSDLLQPIQGTISDLDLAKILPELKRELVAADADADTKPAFDMVGDAYTTATGLYSREVNAVDSILLEHSIDTLSTDAGHMLKKMVLITDAIHSDAITSDVKTQVAPLVAAVSKSLDSIVKVKAPKLTGKVEKITGFAEKTAASIH</sequence>
<keyword evidence="3" id="KW-1185">Reference proteome</keyword>
<organism evidence="2 3">
    <name type="scientific">Ustilago trichophora</name>
    <dbReference type="NCBI Taxonomy" id="86804"/>
    <lineage>
        <taxon>Eukaryota</taxon>
        <taxon>Fungi</taxon>
        <taxon>Dikarya</taxon>
        <taxon>Basidiomycota</taxon>
        <taxon>Ustilaginomycotina</taxon>
        <taxon>Ustilaginomycetes</taxon>
        <taxon>Ustilaginales</taxon>
        <taxon>Ustilaginaceae</taxon>
        <taxon>Ustilago</taxon>
    </lineage>
</organism>
<name>A0A5C3E0Q0_9BASI</name>
<protein>
    <submittedName>
        <fullName evidence="2">Uncharacterized protein</fullName>
    </submittedName>
</protein>
<dbReference type="AlphaFoldDB" id="A0A5C3E0Q0"/>
<evidence type="ECO:0000256" key="1">
    <source>
        <dbReference type="SAM" id="SignalP"/>
    </source>
</evidence>
<dbReference type="EMBL" id="OOIN01000007">
    <property type="protein sequence ID" value="SPO24293.1"/>
    <property type="molecule type" value="Genomic_DNA"/>
</dbReference>
<proteinExistence type="predicted"/>
<evidence type="ECO:0000313" key="2">
    <source>
        <dbReference type="EMBL" id="SPO24293.1"/>
    </source>
</evidence>